<dbReference type="GO" id="GO:0006139">
    <property type="term" value="P:nucleobase-containing compound metabolic process"/>
    <property type="evidence" value="ECO:0007669"/>
    <property type="project" value="InterPro"/>
</dbReference>
<dbReference type="Proteomes" id="UP000305948">
    <property type="component" value="Unassembled WGS sequence"/>
</dbReference>
<dbReference type="InterPro" id="IPR036397">
    <property type="entry name" value="RNaseH_sf"/>
</dbReference>
<dbReference type="GO" id="GO:0005737">
    <property type="term" value="C:cytoplasm"/>
    <property type="evidence" value="ECO:0007669"/>
    <property type="project" value="TreeGrafter"/>
</dbReference>
<accession>A0A5C3N766</accession>
<feature type="region of interest" description="Disordered" evidence="3">
    <location>
        <begin position="298"/>
        <end position="323"/>
    </location>
</feature>
<dbReference type="InterPro" id="IPR012337">
    <property type="entry name" value="RNaseH-like_sf"/>
</dbReference>
<keyword evidence="6" id="KW-1185">Reference proteome</keyword>
<dbReference type="GO" id="GO:0008408">
    <property type="term" value="F:3'-5' exonuclease activity"/>
    <property type="evidence" value="ECO:0007669"/>
    <property type="project" value="InterPro"/>
</dbReference>
<dbReference type="SMART" id="SM00474">
    <property type="entry name" value="35EXOc"/>
    <property type="match status" value="1"/>
</dbReference>
<keyword evidence="1" id="KW-0540">Nuclease</keyword>
<evidence type="ECO:0000256" key="3">
    <source>
        <dbReference type="SAM" id="MobiDB-lite"/>
    </source>
</evidence>
<dbReference type="PANTHER" id="PTHR13620:SF104">
    <property type="entry name" value="EXONUCLEASE 3'-5' DOMAIN-CONTAINING PROTEIN 2"/>
    <property type="match status" value="1"/>
</dbReference>
<reference evidence="5 6" key="1">
    <citation type="journal article" date="2019" name="Nat. Ecol. Evol.">
        <title>Megaphylogeny resolves global patterns of mushroom evolution.</title>
        <authorList>
            <person name="Varga T."/>
            <person name="Krizsan K."/>
            <person name="Foldi C."/>
            <person name="Dima B."/>
            <person name="Sanchez-Garcia M."/>
            <person name="Sanchez-Ramirez S."/>
            <person name="Szollosi G.J."/>
            <person name="Szarkandi J.G."/>
            <person name="Papp V."/>
            <person name="Albert L."/>
            <person name="Andreopoulos W."/>
            <person name="Angelini C."/>
            <person name="Antonin V."/>
            <person name="Barry K.W."/>
            <person name="Bougher N.L."/>
            <person name="Buchanan P."/>
            <person name="Buyck B."/>
            <person name="Bense V."/>
            <person name="Catcheside P."/>
            <person name="Chovatia M."/>
            <person name="Cooper J."/>
            <person name="Damon W."/>
            <person name="Desjardin D."/>
            <person name="Finy P."/>
            <person name="Geml J."/>
            <person name="Haridas S."/>
            <person name="Hughes K."/>
            <person name="Justo A."/>
            <person name="Karasinski D."/>
            <person name="Kautmanova I."/>
            <person name="Kiss B."/>
            <person name="Kocsube S."/>
            <person name="Kotiranta H."/>
            <person name="LaButti K.M."/>
            <person name="Lechner B.E."/>
            <person name="Liimatainen K."/>
            <person name="Lipzen A."/>
            <person name="Lukacs Z."/>
            <person name="Mihaltcheva S."/>
            <person name="Morgado L.N."/>
            <person name="Niskanen T."/>
            <person name="Noordeloos M.E."/>
            <person name="Ohm R.A."/>
            <person name="Ortiz-Santana B."/>
            <person name="Ovrebo C."/>
            <person name="Racz N."/>
            <person name="Riley R."/>
            <person name="Savchenko A."/>
            <person name="Shiryaev A."/>
            <person name="Soop K."/>
            <person name="Spirin V."/>
            <person name="Szebenyi C."/>
            <person name="Tomsovsky M."/>
            <person name="Tulloss R.E."/>
            <person name="Uehling J."/>
            <person name="Grigoriev I.V."/>
            <person name="Vagvolgyi C."/>
            <person name="Papp T."/>
            <person name="Martin F.M."/>
            <person name="Miettinen O."/>
            <person name="Hibbett D.S."/>
            <person name="Nagy L.G."/>
        </authorList>
    </citation>
    <scope>NUCLEOTIDE SEQUENCE [LARGE SCALE GENOMIC DNA]</scope>
    <source>
        <strain evidence="5 6">OMC1185</strain>
    </source>
</reference>
<evidence type="ECO:0000256" key="1">
    <source>
        <dbReference type="ARBA" id="ARBA00022722"/>
    </source>
</evidence>
<dbReference type="STRING" id="5364.A0A5C3N766"/>
<feature type="compositionally biased region" description="Polar residues" evidence="3">
    <location>
        <begin position="247"/>
        <end position="278"/>
    </location>
</feature>
<dbReference type="InterPro" id="IPR051132">
    <property type="entry name" value="3-5_Exonuclease_domain"/>
</dbReference>
<evidence type="ECO:0000259" key="4">
    <source>
        <dbReference type="SMART" id="SM00474"/>
    </source>
</evidence>
<dbReference type="OrthoDB" id="1920326at2759"/>
<feature type="compositionally biased region" description="Low complexity" evidence="3">
    <location>
        <begin position="298"/>
        <end position="310"/>
    </location>
</feature>
<dbReference type="InterPro" id="IPR002562">
    <property type="entry name" value="3'-5'_exonuclease_dom"/>
</dbReference>
<dbReference type="EMBL" id="ML213508">
    <property type="protein sequence ID" value="TFK53240.1"/>
    <property type="molecule type" value="Genomic_DNA"/>
</dbReference>
<evidence type="ECO:0000313" key="5">
    <source>
        <dbReference type="EMBL" id="TFK53240.1"/>
    </source>
</evidence>
<dbReference type="AlphaFoldDB" id="A0A5C3N766"/>
<dbReference type="SUPFAM" id="SSF53098">
    <property type="entry name" value="Ribonuclease H-like"/>
    <property type="match status" value="1"/>
</dbReference>
<protein>
    <submittedName>
        <fullName evidence="5">Ribonuclease H-like protein</fullName>
    </submittedName>
</protein>
<feature type="region of interest" description="Disordered" evidence="3">
    <location>
        <begin position="247"/>
        <end position="286"/>
    </location>
</feature>
<dbReference type="PANTHER" id="PTHR13620">
    <property type="entry name" value="3-5 EXONUCLEASE"/>
    <property type="match status" value="1"/>
</dbReference>
<gene>
    <name evidence="5" type="ORF">OE88DRAFT_1627077</name>
</gene>
<dbReference type="GO" id="GO:0005634">
    <property type="term" value="C:nucleus"/>
    <property type="evidence" value="ECO:0007669"/>
    <property type="project" value="TreeGrafter"/>
</dbReference>
<evidence type="ECO:0000256" key="2">
    <source>
        <dbReference type="ARBA" id="ARBA00022801"/>
    </source>
</evidence>
<evidence type="ECO:0000313" key="6">
    <source>
        <dbReference type="Proteomes" id="UP000305948"/>
    </source>
</evidence>
<organism evidence="5 6">
    <name type="scientific">Heliocybe sulcata</name>
    <dbReference type="NCBI Taxonomy" id="5364"/>
    <lineage>
        <taxon>Eukaryota</taxon>
        <taxon>Fungi</taxon>
        <taxon>Dikarya</taxon>
        <taxon>Basidiomycota</taxon>
        <taxon>Agaricomycotina</taxon>
        <taxon>Agaricomycetes</taxon>
        <taxon>Gloeophyllales</taxon>
        <taxon>Gloeophyllaceae</taxon>
        <taxon>Heliocybe</taxon>
    </lineage>
</organism>
<feature type="domain" description="3'-5' exonuclease" evidence="4">
    <location>
        <begin position="55"/>
        <end position="230"/>
    </location>
</feature>
<name>A0A5C3N766_9AGAM</name>
<proteinExistence type="predicted"/>
<dbReference type="GO" id="GO:0003676">
    <property type="term" value="F:nucleic acid binding"/>
    <property type="evidence" value="ECO:0007669"/>
    <property type="project" value="InterPro"/>
</dbReference>
<dbReference type="Gene3D" id="3.30.420.10">
    <property type="entry name" value="Ribonuclease H-like superfamily/Ribonuclease H"/>
    <property type="match status" value="1"/>
</dbReference>
<dbReference type="Pfam" id="PF01612">
    <property type="entry name" value="DNA_pol_A_exo1"/>
    <property type="match status" value="1"/>
</dbReference>
<keyword evidence="2" id="KW-0378">Hydrolase</keyword>
<sequence>MTEKTTSDKGVAKGAAKGVAKGIAKGTSRKTRSTIVRAEELPLYTYKDYTPQPCVVYTRNEDEANDFIQLLKGPLGFDMEWRFSFRGKGIIQRPTALIQFSDEKMILLVQISAMPRFPQKVKEVIESPDVIKIGANIGGDGNKLYRDFGILPKSLLELGALAKTADSAFTGRRVHALAKTVALYEKKTLGKGPVRSSNWEAVLSEKQKEYAASDAHCALMVYKRLMKIAEEQNCVVDPREVATDIQGSVSSLSDKPSNISSASTPRQKNQVVGSSSGITPPAAPPALLDRAENVSTASSSSVATSATAVSNGTALPRDDLSESSVAKQPGISAQCLRAYNLWHYQQVPLPQICTQLRSPENPLKDSTVINYIVRALQFDPSLQYSISRLKELVEMDPWAMRRSKFWLAAQERRAGLQNSGP</sequence>
<dbReference type="CDD" id="cd06141">
    <property type="entry name" value="WRN_exo"/>
    <property type="match status" value="1"/>
</dbReference>